<dbReference type="EC" id="2.3.2.15" evidence="1"/>
<dbReference type="InterPro" id="IPR040409">
    <property type="entry name" value="PCS-like"/>
</dbReference>
<dbReference type="AlphaFoldDB" id="A0A8X8XE78"/>
<evidence type="ECO:0000313" key="10">
    <source>
        <dbReference type="Proteomes" id="UP000298416"/>
    </source>
</evidence>
<feature type="domain" description="Phytochelatin synthase C-terminal" evidence="8">
    <location>
        <begin position="91"/>
        <end position="236"/>
    </location>
</feature>
<evidence type="ECO:0000256" key="4">
    <source>
        <dbReference type="ARBA" id="ARBA00022723"/>
    </source>
</evidence>
<dbReference type="GO" id="GO:0016756">
    <property type="term" value="F:glutathione gamma-glutamylcysteinyltransferase activity"/>
    <property type="evidence" value="ECO:0007669"/>
    <property type="project" value="UniProtKB-EC"/>
</dbReference>
<dbReference type="GO" id="GO:0046938">
    <property type="term" value="P:phytochelatin biosynthetic process"/>
    <property type="evidence" value="ECO:0007669"/>
    <property type="project" value="InterPro"/>
</dbReference>
<dbReference type="GO" id="GO:0010273">
    <property type="term" value="P:detoxification of copper ion"/>
    <property type="evidence" value="ECO:0007669"/>
    <property type="project" value="TreeGrafter"/>
</dbReference>
<evidence type="ECO:0000259" key="7">
    <source>
        <dbReference type="Pfam" id="PF05023"/>
    </source>
</evidence>
<dbReference type="InterPro" id="IPR007719">
    <property type="entry name" value="PCS_N"/>
</dbReference>
<feature type="domain" description="Phytochelatin synthase C-terminal" evidence="8">
    <location>
        <begin position="245"/>
        <end position="308"/>
    </location>
</feature>
<evidence type="ECO:0000313" key="9">
    <source>
        <dbReference type="EMBL" id="KAG6409936.1"/>
    </source>
</evidence>
<name>A0A8X8XE78_SALSN</name>
<evidence type="ECO:0000256" key="2">
    <source>
        <dbReference type="ARBA" id="ARBA00022539"/>
    </source>
</evidence>
<feature type="region of interest" description="Disordered" evidence="6">
    <location>
        <begin position="13"/>
        <end position="33"/>
    </location>
</feature>
<keyword evidence="5" id="KW-0012">Acyltransferase</keyword>
<protein>
    <recommendedName>
        <fullName evidence="1">glutathione gamma-glutamylcysteinyltransferase</fullName>
        <ecNumber evidence="1">2.3.2.15</ecNumber>
    </recommendedName>
</protein>
<reference evidence="9" key="2">
    <citation type="submission" date="2020-08" db="EMBL/GenBank/DDBJ databases">
        <title>Plant Genome Project.</title>
        <authorList>
            <person name="Zhang R.-G."/>
        </authorList>
    </citation>
    <scope>NUCLEOTIDE SEQUENCE</scope>
    <source>
        <strain evidence="9">Huo1</strain>
        <tissue evidence="9">Leaf</tissue>
    </source>
</reference>
<dbReference type="EMBL" id="PNBA02000010">
    <property type="protein sequence ID" value="KAG6409936.1"/>
    <property type="molecule type" value="Genomic_DNA"/>
</dbReference>
<keyword evidence="4" id="KW-0479">Metal-binding</keyword>
<dbReference type="SUPFAM" id="SSF54001">
    <property type="entry name" value="Cysteine proteinases"/>
    <property type="match status" value="1"/>
</dbReference>
<dbReference type="GO" id="GO:0046872">
    <property type="term" value="F:metal ion binding"/>
    <property type="evidence" value="ECO:0007669"/>
    <property type="project" value="UniProtKB-KW"/>
</dbReference>
<evidence type="ECO:0000256" key="3">
    <source>
        <dbReference type="ARBA" id="ARBA00022679"/>
    </source>
</evidence>
<feature type="domain" description="Peptidase C83" evidence="7">
    <location>
        <begin position="40"/>
        <end position="90"/>
    </location>
</feature>
<dbReference type="PANTHER" id="PTHR33447:SF2">
    <property type="entry name" value="GLUTATHIONE GAMMA-GLUTAMYLCYSTEINYLTRANSFERASE"/>
    <property type="match status" value="1"/>
</dbReference>
<dbReference type="PANTHER" id="PTHR33447">
    <property type="entry name" value="GLUTATHIONE GAMMA-GLUTAMYLCYSTEINYLTRANSFERASE"/>
    <property type="match status" value="1"/>
</dbReference>
<evidence type="ECO:0000256" key="5">
    <source>
        <dbReference type="ARBA" id="ARBA00023315"/>
    </source>
</evidence>
<proteinExistence type="predicted"/>
<keyword evidence="10" id="KW-1185">Reference proteome</keyword>
<keyword evidence="2" id="KW-0104">Cadmium</keyword>
<dbReference type="Gene3D" id="3.90.70.30">
    <property type="entry name" value="Phytochelatin synthase, N-terminal domain"/>
    <property type="match status" value="1"/>
</dbReference>
<comment type="caution">
    <text evidence="9">The sequence shown here is derived from an EMBL/GenBank/DDBJ whole genome shotgun (WGS) entry which is preliminary data.</text>
</comment>
<dbReference type="GO" id="GO:0098849">
    <property type="term" value="P:cellular detoxification of cadmium ion"/>
    <property type="evidence" value="ECO:0007669"/>
    <property type="project" value="TreeGrafter"/>
</dbReference>
<sequence length="328" mass="36020">MAVAGFYRRSLPSPPAVDFSSPPGKIPVENGKGVGGGLTKPMLDCCEPLDKVKAKGISFGKVICLGHCAGAKVESFRTNQSSIDEFRNHSCKHDGWTSIGKYLTDDVPLLLSSHSIKDVKDVISTVFSSLPSDFTEFIKWVAEVRLAKDDGLPLSEQEKVKLELKVMLKQVQDTSLYKHITDALSSKNCFCKRQQNSLPNTVASACCNNAREMRHTDDENNACATKISRAEANGAGEVSVDVGSESHCYSSVHQASNHVLTVLLFALPPETWRAVVDEQVWEEICGLVSIQKLPPLLQDEVLHLRGQLFVLKRCNNDCVEHDLDALLI</sequence>
<evidence type="ECO:0000256" key="6">
    <source>
        <dbReference type="SAM" id="MobiDB-lite"/>
    </source>
</evidence>
<dbReference type="Pfam" id="PF09328">
    <property type="entry name" value="Phytochelatin_C"/>
    <property type="match status" value="2"/>
</dbReference>
<organism evidence="9">
    <name type="scientific">Salvia splendens</name>
    <name type="common">Scarlet sage</name>
    <dbReference type="NCBI Taxonomy" id="180675"/>
    <lineage>
        <taxon>Eukaryota</taxon>
        <taxon>Viridiplantae</taxon>
        <taxon>Streptophyta</taxon>
        <taxon>Embryophyta</taxon>
        <taxon>Tracheophyta</taxon>
        <taxon>Spermatophyta</taxon>
        <taxon>Magnoliopsida</taxon>
        <taxon>eudicotyledons</taxon>
        <taxon>Gunneridae</taxon>
        <taxon>Pentapetalae</taxon>
        <taxon>asterids</taxon>
        <taxon>lamiids</taxon>
        <taxon>Lamiales</taxon>
        <taxon>Lamiaceae</taxon>
        <taxon>Nepetoideae</taxon>
        <taxon>Mentheae</taxon>
        <taxon>Salviinae</taxon>
        <taxon>Salvia</taxon>
        <taxon>Salvia subgen. Calosphace</taxon>
        <taxon>core Calosphace</taxon>
    </lineage>
</organism>
<accession>A0A8X8XE78</accession>
<dbReference type="Proteomes" id="UP000298416">
    <property type="component" value="Unassembled WGS sequence"/>
</dbReference>
<dbReference type="Pfam" id="PF05023">
    <property type="entry name" value="Phytochelatin"/>
    <property type="match status" value="1"/>
</dbReference>
<gene>
    <name evidence="9" type="ORF">SASPL_127978</name>
</gene>
<keyword evidence="3" id="KW-0808">Transferase</keyword>
<dbReference type="InterPro" id="IPR038156">
    <property type="entry name" value="PCS_N_sf"/>
</dbReference>
<evidence type="ECO:0000256" key="1">
    <source>
        <dbReference type="ARBA" id="ARBA00012468"/>
    </source>
</evidence>
<dbReference type="InterPro" id="IPR015407">
    <property type="entry name" value="Phytochelatin_synthase_C"/>
</dbReference>
<reference evidence="9" key="1">
    <citation type="submission" date="2018-01" db="EMBL/GenBank/DDBJ databases">
        <authorList>
            <person name="Mao J.F."/>
        </authorList>
    </citation>
    <scope>NUCLEOTIDE SEQUENCE</scope>
    <source>
        <strain evidence="9">Huo1</strain>
        <tissue evidence="9">Leaf</tissue>
    </source>
</reference>
<dbReference type="InterPro" id="IPR038765">
    <property type="entry name" value="Papain-like_cys_pep_sf"/>
</dbReference>
<evidence type="ECO:0000259" key="8">
    <source>
        <dbReference type="Pfam" id="PF09328"/>
    </source>
</evidence>